<organism evidence="1 2">
    <name type="scientific">Heterorhabditis bacteriophora</name>
    <name type="common">Entomopathogenic nematode worm</name>
    <dbReference type="NCBI Taxonomy" id="37862"/>
    <lineage>
        <taxon>Eukaryota</taxon>
        <taxon>Metazoa</taxon>
        <taxon>Ecdysozoa</taxon>
        <taxon>Nematoda</taxon>
        <taxon>Chromadorea</taxon>
        <taxon>Rhabditida</taxon>
        <taxon>Rhabditina</taxon>
        <taxon>Rhabditomorpha</taxon>
        <taxon>Strongyloidea</taxon>
        <taxon>Heterorhabditidae</taxon>
        <taxon>Heterorhabditis</taxon>
    </lineage>
</organism>
<name>A0A1I7X833_HETBA</name>
<dbReference type="WBParaSite" id="Hba_13800">
    <property type="protein sequence ID" value="Hba_13800"/>
    <property type="gene ID" value="Hba_13800"/>
</dbReference>
<evidence type="ECO:0000313" key="2">
    <source>
        <dbReference type="WBParaSite" id="Hba_13800"/>
    </source>
</evidence>
<dbReference type="Proteomes" id="UP000095283">
    <property type="component" value="Unplaced"/>
</dbReference>
<evidence type="ECO:0000313" key="1">
    <source>
        <dbReference type="Proteomes" id="UP000095283"/>
    </source>
</evidence>
<reference evidence="2" key="1">
    <citation type="submission" date="2016-11" db="UniProtKB">
        <authorList>
            <consortium name="WormBaseParasite"/>
        </authorList>
    </citation>
    <scope>IDENTIFICATION</scope>
</reference>
<proteinExistence type="predicted"/>
<sequence>MSILMHKDVRRRGLVEFVSVLPRAEEFVSVLPRAEAFVSVLLSQLSFGRRQG</sequence>
<keyword evidence="1" id="KW-1185">Reference proteome</keyword>
<protein>
    <submittedName>
        <fullName evidence="2">Ornithine decarboxylase</fullName>
    </submittedName>
</protein>
<dbReference type="AlphaFoldDB" id="A0A1I7X833"/>
<accession>A0A1I7X833</accession>